<protein>
    <recommendedName>
        <fullName evidence="3">RHS repeat-associated core domain-containing protein</fullName>
    </recommendedName>
</protein>
<sequence length="231" mass="25547">MGGVYNLVNLQLYHYAGNNPVKYTDPDGRVPFLVAGIVAAASLIFTSCSQPPPSQQIDEVIDKLKNANYGRVPIIQDPHSPIYLPIVIKIPRKLLDYVLLVSAALPRDPDFTDMDYTGAQGVVSSSAAAKAGNIQGAIGFLGTIVDNLTDDQGRLVGSMFLTIEKNPWTGDILWWELEYIMPVSIQGKQSRILTREQALKFLESNKELFGDTTVAEPVRDSIFKEFFQELK</sequence>
<comment type="caution">
    <text evidence="1">The sequence shown here is derived from an EMBL/GenBank/DDBJ whole genome shotgun (WGS) entry which is preliminary data.</text>
</comment>
<evidence type="ECO:0000313" key="2">
    <source>
        <dbReference type="Proteomes" id="UP001466331"/>
    </source>
</evidence>
<accession>A0ABU9UE59</accession>
<reference evidence="1 2" key="1">
    <citation type="submission" date="2024-03" db="EMBL/GenBank/DDBJ databases">
        <title>Ignisphaera cupida sp. nov., a hyperthermophilic hydrolytic archaeon from a hot spring of Kamchatka, and proposal of Ignisphaeraceae fam. nov.</title>
        <authorList>
            <person name="Podosokorskaya O.A."/>
            <person name="Elcheninov A.G."/>
            <person name="Maltseva A.I."/>
            <person name="Zayulina K.S."/>
            <person name="Novikov A."/>
            <person name="Merkel A.Y."/>
        </authorList>
    </citation>
    <scope>NUCLEOTIDE SEQUENCE [LARGE SCALE GENOMIC DNA]</scope>
    <source>
        <strain evidence="1 2">38H-sp</strain>
    </source>
</reference>
<keyword evidence="2" id="KW-1185">Reference proteome</keyword>
<gene>
    <name evidence="1" type="ORF">WKV44_10455</name>
</gene>
<organism evidence="1 2">
    <name type="scientific">Rarispira pelagica</name>
    <dbReference type="NCBI Taxonomy" id="3141764"/>
    <lineage>
        <taxon>Bacteria</taxon>
        <taxon>Pseudomonadati</taxon>
        <taxon>Spirochaetota</taxon>
        <taxon>Spirochaetia</taxon>
        <taxon>Winmispirales</taxon>
        <taxon>Winmispiraceae</taxon>
        <taxon>Rarispira</taxon>
    </lineage>
</organism>
<evidence type="ECO:0008006" key="3">
    <source>
        <dbReference type="Google" id="ProtNLM"/>
    </source>
</evidence>
<dbReference type="Proteomes" id="UP001466331">
    <property type="component" value="Unassembled WGS sequence"/>
</dbReference>
<evidence type="ECO:0000313" key="1">
    <source>
        <dbReference type="EMBL" id="MEM5948956.1"/>
    </source>
</evidence>
<proteinExistence type="predicted"/>
<name>A0ABU9UE59_9SPIR</name>
<dbReference type="EMBL" id="JBCHKQ010000010">
    <property type="protein sequence ID" value="MEM5948956.1"/>
    <property type="molecule type" value="Genomic_DNA"/>
</dbReference>